<dbReference type="OrthoDB" id="9777812at2"/>
<accession>A0A4Q1JMW3</accession>
<dbReference type="SUPFAM" id="SSF48334">
    <property type="entry name" value="DNA repair protein MutS, domain III"/>
    <property type="match status" value="1"/>
</dbReference>
<evidence type="ECO:0000256" key="1">
    <source>
        <dbReference type="ARBA" id="ARBA00022741"/>
    </source>
</evidence>
<dbReference type="InterPro" id="IPR045076">
    <property type="entry name" value="MutS"/>
</dbReference>
<evidence type="ECO:0000259" key="4">
    <source>
        <dbReference type="SMART" id="SM00534"/>
    </source>
</evidence>
<sequence>MKLRTAIPQVKGLQHLVESMQLQSGLGKRYLLDMPMLYQAEEINRELDLVTRAYSILSGKKAGLISKIQTKLMQVRDIKGSVKNMKANLVLDDIELFEIKSFALVSDEILKLQNEFESTLMEIPDLNPMISILDPENNRIPSFYIYDSYSDELATVRKEIKELKAAIKADPETGDGQPLDDLLCQAEAIEADVRAQVCERLYPYATDLEKALNQIAHLDVIVAKALLAENLGFTRARLSDSTTEYKGMFHPQIKETLALSKRKFQAIDIALNQSVCFITGANMAGKTVILKTLALCQYLLQFGFFVPAQSARIALVDRILVSVGDDQSEQNGLSSFASEMVKINEMVEASIKKENVLILVDELARTTNPTEGRAIVNAVAEIFNENQTQSVITTHYSGLDSRCRKLRVKGLDKDFKSGEINKNNINDYMDYSLIEDDASSVPHEALRIAGILGINQQIIAKANKNLLKPDSIFCRENQSCEA</sequence>
<dbReference type="EMBL" id="SAXA01000006">
    <property type="protein sequence ID" value="RXQ95019.1"/>
    <property type="molecule type" value="Genomic_DNA"/>
</dbReference>
<comment type="caution">
    <text evidence="5">The sequence shown here is derived from an EMBL/GenBank/DDBJ whole genome shotgun (WGS) entry which is preliminary data.</text>
</comment>
<dbReference type="PANTHER" id="PTHR11361:SF14">
    <property type="entry name" value="DNA MISMATCH REPAIR PROTEIN MUTS, TYPE 2"/>
    <property type="match status" value="1"/>
</dbReference>
<gene>
    <name evidence="5" type="ORF">EO244_08180</name>
</gene>
<keyword evidence="2" id="KW-0067">ATP-binding</keyword>
<dbReference type="GO" id="GO:0006298">
    <property type="term" value="P:mismatch repair"/>
    <property type="evidence" value="ECO:0007669"/>
    <property type="project" value="InterPro"/>
</dbReference>
<dbReference type="PANTHER" id="PTHR11361">
    <property type="entry name" value="DNA MISMATCH REPAIR PROTEIN MUTS FAMILY MEMBER"/>
    <property type="match status" value="1"/>
</dbReference>
<dbReference type="Gene3D" id="3.40.50.300">
    <property type="entry name" value="P-loop containing nucleotide triphosphate hydrolases"/>
    <property type="match status" value="1"/>
</dbReference>
<evidence type="ECO:0000313" key="6">
    <source>
        <dbReference type="Proteomes" id="UP000289703"/>
    </source>
</evidence>
<reference evidence="5 6" key="1">
    <citation type="submission" date="2019-01" db="EMBL/GenBank/DDBJ databases">
        <title>Ancylomarina salipaludis sp. nov., isolated from a salt marsh.</title>
        <authorList>
            <person name="Yoon J.-H."/>
        </authorList>
    </citation>
    <scope>NUCLEOTIDE SEQUENCE [LARGE SCALE GENOMIC DNA]</scope>
    <source>
        <strain evidence="5 6">SHSM-M15</strain>
    </source>
</reference>
<dbReference type="GO" id="GO:0030983">
    <property type="term" value="F:mismatched DNA binding"/>
    <property type="evidence" value="ECO:0007669"/>
    <property type="project" value="InterPro"/>
</dbReference>
<keyword evidence="6" id="KW-1185">Reference proteome</keyword>
<dbReference type="Proteomes" id="UP000289703">
    <property type="component" value="Unassembled WGS sequence"/>
</dbReference>
<dbReference type="InterPro" id="IPR000432">
    <property type="entry name" value="DNA_mismatch_repair_MutS_C"/>
</dbReference>
<dbReference type="AlphaFoldDB" id="A0A4Q1JMW3"/>
<dbReference type="Gene3D" id="1.10.1420.10">
    <property type="match status" value="1"/>
</dbReference>
<feature type="domain" description="DNA mismatch repair proteins mutS family" evidence="4">
    <location>
        <begin position="273"/>
        <end position="467"/>
    </location>
</feature>
<dbReference type="SMART" id="SM00534">
    <property type="entry name" value="MUTSac"/>
    <property type="match status" value="1"/>
</dbReference>
<dbReference type="GO" id="GO:0140664">
    <property type="term" value="F:ATP-dependent DNA damage sensor activity"/>
    <property type="evidence" value="ECO:0007669"/>
    <property type="project" value="InterPro"/>
</dbReference>
<evidence type="ECO:0000256" key="2">
    <source>
        <dbReference type="ARBA" id="ARBA00022840"/>
    </source>
</evidence>
<dbReference type="GO" id="GO:0005524">
    <property type="term" value="F:ATP binding"/>
    <property type="evidence" value="ECO:0007669"/>
    <property type="project" value="UniProtKB-KW"/>
</dbReference>
<proteinExistence type="predicted"/>
<keyword evidence="1" id="KW-0547">Nucleotide-binding</keyword>
<organism evidence="5 6">
    <name type="scientific">Ancylomarina salipaludis</name>
    <dbReference type="NCBI Taxonomy" id="2501299"/>
    <lineage>
        <taxon>Bacteria</taxon>
        <taxon>Pseudomonadati</taxon>
        <taxon>Bacteroidota</taxon>
        <taxon>Bacteroidia</taxon>
        <taxon>Marinilabiliales</taxon>
        <taxon>Marinifilaceae</taxon>
        <taxon>Ancylomarina</taxon>
    </lineage>
</organism>
<dbReference type="InterPro" id="IPR027417">
    <property type="entry name" value="P-loop_NTPase"/>
</dbReference>
<dbReference type="RefSeq" id="WP_129254177.1">
    <property type="nucleotide sequence ID" value="NZ_SAXA01000006.1"/>
</dbReference>
<name>A0A4Q1JMW3_9BACT</name>
<dbReference type="SUPFAM" id="SSF52540">
    <property type="entry name" value="P-loop containing nucleoside triphosphate hydrolases"/>
    <property type="match status" value="1"/>
</dbReference>
<keyword evidence="3" id="KW-0238">DNA-binding</keyword>
<dbReference type="InterPro" id="IPR036187">
    <property type="entry name" value="DNA_mismatch_repair_MutS_sf"/>
</dbReference>
<protein>
    <submittedName>
        <fullName evidence="5">DNA mismatch repair protein MutS</fullName>
    </submittedName>
</protein>
<evidence type="ECO:0000256" key="3">
    <source>
        <dbReference type="ARBA" id="ARBA00023125"/>
    </source>
</evidence>
<evidence type="ECO:0000313" key="5">
    <source>
        <dbReference type="EMBL" id="RXQ95019.1"/>
    </source>
</evidence>
<dbReference type="Pfam" id="PF00488">
    <property type="entry name" value="MutS_V"/>
    <property type="match status" value="1"/>
</dbReference>